<evidence type="ECO:0000313" key="1">
    <source>
        <dbReference type="EMBL" id="KAH0452821.1"/>
    </source>
</evidence>
<evidence type="ECO:0000313" key="2">
    <source>
        <dbReference type="Proteomes" id="UP000775213"/>
    </source>
</evidence>
<dbReference type="Proteomes" id="UP000775213">
    <property type="component" value="Unassembled WGS sequence"/>
</dbReference>
<sequence length="102" mass="11044">MGYGHGVTGHEQRGEEIDIAIHGISRSKLAVVSLLRFPPTKRAEEFRAVSFVSSSFPNSFDFDLNGQLRSVLPAPGILCNYSRALALPCAVEAGTDGDDPRR</sequence>
<dbReference type="AlphaFoldDB" id="A0AAV7G8R4"/>
<dbReference type="EMBL" id="JAGFBR010000016">
    <property type="protein sequence ID" value="KAH0452821.1"/>
    <property type="molecule type" value="Genomic_DNA"/>
</dbReference>
<reference evidence="1 2" key="1">
    <citation type="journal article" date="2021" name="Hortic Res">
        <title>Chromosome-scale assembly of the Dendrobium chrysotoxum genome enhances the understanding of orchid evolution.</title>
        <authorList>
            <person name="Zhang Y."/>
            <person name="Zhang G.Q."/>
            <person name="Zhang D."/>
            <person name="Liu X.D."/>
            <person name="Xu X.Y."/>
            <person name="Sun W.H."/>
            <person name="Yu X."/>
            <person name="Zhu X."/>
            <person name="Wang Z.W."/>
            <person name="Zhao X."/>
            <person name="Zhong W.Y."/>
            <person name="Chen H."/>
            <person name="Yin W.L."/>
            <person name="Huang T."/>
            <person name="Niu S.C."/>
            <person name="Liu Z.J."/>
        </authorList>
    </citation>
    <scope>NUCLEOTIDE SEQUENCE [LARGE SCALE GENOMIC DNA]</scope>
    <source>
        <strain evidence="1">Lindl</strain>
    </source>
</reference>
<comment type="caution">
    <text evidence="1">The sequence shown here is derived from an EMBL/GenBank/DDBJ whole genome shotgun (WGS) entry which is preliminary data.</text>
</comment>
<keyword evidence="2" id="KW-1185">Reference proteome</keyword>
<organism evidence="1 2">
    <name type="scientific">Dendrobium chrysotoxum</name>
    <name type="common">Orchid</name>
    <dbReference type="NCBI Taxonomy" id="161865"/>
    <lineage>
        <taxon>Eukaryota</taxon>
        <taxon>Viridiplantae</taxon>
        <taxon>Streptophyta</taxon>
        <taxon>Embryophyta</taxon>
        <taxon>Tracheophyta</taxon>
        <taxon>Spermatophyta</taxon>
        <taxon>Magnoliopsida</taxon>
        <taxon>Liliopsida</taxon>
        <taxon>Asparagales</taxon>
        <taxon>Orchidaceae</taxon>
        <taxon>Epidendroideae</taxon>
        <taxon>Malaxideae</taxon>
        <taxon>Dendrobiinae</taxon>
        <taxon>Dendrobium</taxon>
    </lineage>
</organism>
<name>A0AAV7G8R4_DENCH</name>
<gene>
    <name evidence="1" type="ORF">IEQ34_017145</name>
</gene>
<protein>
    <submittedName>
        <fullName evidence="1">Uncharacterized protein</fullName>
    </submittedName>
</protein>
<accession>A0AAV7G8R4</accession>
<proteinExistence type="predicted"/>